<dbReference type="CDD" id="cd00075">
    <property type="entry name" value="HATPase"/>
    <property type="match status" value="1"/>
</dbReference>
<dbReference type="SMART" id="SM00388">
    <property type="entry name" value="HisKA"/>
    <property type="match status" value="1"/>
</dbReference>
<feature type="transmembrane region" description="Helical" evidence="7">
    <location>
        <begin position="12"/>
        <end position="30"/>
    </location>
</feature>
<dbReference type="CDD" id="cd00082">
    <property type="entry name" value="HisKA"/>
    <property type="match status" value="1"/>
</dbReference>
<dbReference type="AlphaFoldDB" id="A0A832H3H5"/>
<organism evidence="9">
    <name type="scientific">Oscillatoriales cyanobacterium SpSt-402</name>
    <dbReference type="NCBI Taxonomy" id="2282168"/>
    <lineage>
        <taxon>Bacteria</taxon>
        <taxon>Bacillati</taxon>
        <taxon>Cyanobacteriota</taxon>
        <taxon>Cyanophyceae</taxon>
        <taxon>Oscillatoriophycideae</taxon>
        <taxon>Oscillatoriales</taxon>
    </lineage>
</organism>
<feature type="domain" description="Histidine kinase" evidence="8">
    <location>
        <begin position="201"/>
        <end position="418"/>
    </location>
</feature>
<dbReference type="InterPro" id="IPR036890">
    <property type="entry name" value="HATPase_C_sf"/>
</dbReference>
<dbReference type="InterPro" id="IPR004358">
    <property type="entry name" value="Sig_transdc_His_kin-like_C"/>
</dbReference>
<keyword evidence="4" id="KW-0808">Transferase</keyword>
<evidence type="ECO:0000256" key="5">
    <source>
        <dbReference type="ARBA" id="ARBA00022777"/>
    </source>
</evidence>
<dbReference type="InterPro" id="IPR003594">
    <property type="entry name" value="HATPase_dom"/>
</dbReference>
<keyword evidence="3" id="KW-0597">Phosphoprotein</keyword>
<evidence type="ECO:0000256" key="7">
    <source>
        <dbReference type="SAM" id="Phobius"/>
    </source>
</evidence>
<evidence type="ECO:0000256" key="6">
    <source>
        <dbReference type="ARBA" id="ARBA00023012"/>
    </source>
</evidence>
<dbReference type="EMBL" id="DSRD01000584">
    <property type="protein sequence ID" value="HGW94467.1"/>
    <property type="molecule type" value="Genomic_DNA"/>
</dbReference>
<dbReference type="SUPFAM" id="SSF55874">
    <property type="entry name" value="ATPase domain of HSP90 chaperone/DNA topoisomerase II/histidine kinase"/>
    <property type="match status" value="1"/>
</dbReference>
<evidence type="ECO:0000256" key="2">
    <source>
        <dbReference type="ARBA" id="ARBA00012438"/>
    </source>
</evidence>
<accession>A0A832H3H5</accession>
<evidence type="ECO:0000259" key="8">
    <source>
        <dbReference type="PROSITE" id="PS50109"/>
    </source>
</evidence>
<dbReference type="PROSITE" id="PS50109">
    <property type="entry name" value="HIS_KIN"/>
    <property type="match status" value="1"/>
</dbReference>
<keyword evidence="6" id="KW-0902">Two-component regulatory system</keyword>
<name>A0A832H3H5_9CYAN</name>
<dbReference type="GO" id="GO:0000155">
    <property type="term" value="F:phosphorelay sensor kinase activity"/>
    <property type="evidence" value="ECO:0007669"/>
    <property type="project" value="InterPro"/>
</dbReference>
<comment type="caution">
    <text evidence="9">The sequence shown here is derived from an EMBL/GenBank/DDBJ whole genome shotgun (WGS) entry which is preliminary data.</text>
</comment>
<dbReference type="PRINTS" id="PR00344">
    <property type="entry name" value="BCTRLSENSOR"/>
</dbReference>
<proteinExistence type="predicted"/>
<evidence type="ECO:0000256" key="1">
    <source>
        <dbReference type="ARBA" id="ARBA00000085"/>
    </source>
</evidence>
<dbReference type="InterPro" id="IPR005467">
    <property type="entry name" value="His_kinase_dom"/>
</dbReference>
<evidence type="ECO:0000313" key="9">
    <source>
        <dbReference type="EMBL" id="HGW94467.1"/>
    </source>
</evidence>
<dbReference type="GO" id="GO:0005886">
    <property type="term" value="C:plasma membrane"/>
    <property type="evidence" value="ECO:0007669"/>
    <property type="project" value="TreeGrafter"/>
</dbReference>
<gene>
    <name evidence="9" type="ORF">ENR47_09330</name>
</gene>
<dbReference type="FunFam" id="3.30.565.10:FF:000006">
    <property type="entry name" value="Sensor histidine kinase WalK"/>
    <property type="match status" value="1"/>
</dbReference>
<keyword evidence="5 9" id="KW-0418">Kinase</keyword>
<dbReference type="Pfam" id="PF02518">
    <property type="entry name" value="HATPase_c"/>
    <property type="match status" value="1"/>
</dbReference>
<evidence type="ECO:0000256" key="4">
    <source>
        <dbReference type="ARBA" id="ARBA00022679"/>
    </source>
</evidence>
<dbReference type="InterPro" id="IPR050351">
    <property type="entry name" value="BphY/WalK/GraS-like"/>
</dbReference>
<evidence type="ECO:0000256" key="3">
    <source>
        <dbReference type="ARBA" id="ARBA00022553"/>
    </source>
</evidence>
<dbReference type="GO" id="GO:0004721">
    <property type="term" value="F:phosphoprotein phosphatase activity"/>
    <property type="evidence" value="ECO:0007669"/>
    <property type="project" value="TreeGrafter"/>
</dbReference>
<comment type="catalytic activity">
    <reaction evidence="1">
        <text>ATP + protein L-histidine = ADP + protein N-phospho-L-histidine.</text>
        <dbReference type="EC" id="2.7.13.3"/>
    </reaction>
</comment>
<keyword evidence="7" id="KW-0812">Transmembrane</keyword>
<reference evidence="9" key="1">
    <citation type="journal article" date="2020" name="mSystems">
        <title>Genome- and Community-Level Interaction Insights into Carbon Utilization and Element Cycling Functions of Hydrothermarchaeota in Hydrothermal Sediment.</title>
        <authorList>
            <person name="Zhou Z."/>
            <person name="Liu Y."/>
            <person name="Xu W."/>
            <person name="Pan J."/>
            <person name="Luo Z.H."/>
            <person name="Li M."/>
        </authorList>
    </citation>
    <scope>NUCLEOTIDE SEQUENCE [LARGE SCALE GENOMIC DNA]</scope>
    <source>
        <strain evidence="9">SpSt-402</strain>
    </source>
</reference>
<dbReference type="SMART" id="SM00387">
    <property type="entry name" value="HATPase_c"/>
    <property type="match status" value="1"/>
</dbReference>
<dbReference type="EC" id="2.7.13.3" evidence="2"/>
<sequence>MFNRSRRHLARWFTVSMGSILVLFTGVVYYQRVVDRLEESDRLLYHKARVMAANIDYEWKQGKERLNLSNVPILGRYSPPSDSNLIYARWYSATGKLHQFYGAEPPNQIQAIAAFETIQSHPDWLRQLTLPVDHNGRTIGYLQVAIPLTDAQDALRRLLTMIVVVLPLTLSTVSLTGWVLGGIVMEPIRSAYSHLQRFTSDASHELRTPLAVILSNAQVGLLSPVDVGKPKHARLEKIDVTAKLMNQLVSDLLLLALQTGQLNSNSIQLINLNDLLKEIAVSPAIQAAAQHLTLHLRLPKETVMIQGNLELLRQAITNLLTNACKYTLDEGTIWLRLMSHHHRILIQVEDTGIGIPGQNLPHIFERFYRVDTDRTRATGGSGLGLAIAQQIVAAHGGQITVSSQVQKGSLFQIELPLL</sequence>
<dbReference type="InterPro" id="IPR003661">
    <property type="entry name" value="HisK_dim/P_dom"/>
</dbReference>
<keyword evidence="7" id="KW-1133">Transmembrane helix</keyword>
<dbReference type="InterPro" id="IPR036097">
    <property type="entry name" value="HisK_dim/P_sf"/>
</dbReference>
<dbReference type="GO" id="GO:0016036">
    <property type="term" value="P:cellular response to phosphate starvation"/>
    <property type="evidence" value="ECO:0007669"/>
    <property type="project" value="TreeGrafter"/>
</dbReference>
<dbReference type="Gene3D" id="3.30.565.10">
    <property type="entry name" value="Histidine kinase-like ATPase, C-terminal domain"/>
    <property type="match status" value="1"/>
</dbReference>
<dbReference type="PANTHER" id="PTHR45453">
    <property type="entry name" value="PHOSPHATE REGULON SENSOR PROTEIN PHOR"/>
    <property type="match status" value="1"/>
</dbReference>
<keyword evidence="7" id="KW-0472">Membrane</keyword>
<dbReference type="Gene3D" id="1.10.287.130">
    <property type="match status" value="1"/>
</dbReference>
<dbReference type="PANTHER" id="PTHR45453:SF1">
    <property type="entry name" value="PHOSPHATE REGULON SENSOR PROTEIN PHOR"/>
    <property type="match status" value="1"/>
</dbReference>
<dbReference type="SUPFAM" id="SSF47384">
    <property type="entry name" value="Homodimeric domain of signal transducing histidine kinase"/>
    <property type="match status" value="1"/>
</dbReference>
<protein>
    <recommendedName>
        <fullName evidence="2">histidine kinase</fullName>
        <ecNumber evidence="2">2.7.13.3</ecNumber>
    </recommendedName>
</protein>
<dbReference type="Pfam" id="PF00512">
    <property type="entry name" value="HisKA"/>
    <property type="match status" value="1"/>
</dbReference>